<feature type="region of interest" description="Disordered" evidence="10">
    <location>
        <begin position="472"/>
        <end position="514"/>
    </location>
</feature>
<feature type="compositionally biased region" description="Polar residues" evidence="10">
    <location>
        <begin position="280"/>
        <end position="295"/>
    </location>
</feature>
<feature type="compositionally biased region" description="Acidic residues" evidence="10">
    <location>
        <begin position="894"/>
        <end position="908"/>
    </location>
</feature>
<dbReference type="Pfam" id="PF02536">
    <property type="entry name" value="mTERF"/>
    <property type="match status" value="1"/>
</dbReference>
<dbReference type="Pfam" id="PF00018">
    <property type="entry name" value="SH3_1"/>
    <property type="match status" value="1"/>
</dbReference>
<evidence type="ECO:0000256" key="3">
    <source>
        <dbReference type="ARBA" id="ARBA00009666"/>
    </source>
</evidence>
<dbReference type="PRINTS" id="PR00452">
    <property type="entry name" value="SH3DOMAIN"/>
</dbReference>
<accession>A0A182QV08</accession>
<evidence type="ECO:0000256" key="5">
    <source>
        <dbReference type="ARBA" id="ARBA00022448"/>
    </source>
</evidence>
<dbReference type="GO" id="GO:0003676">
    <property type="term" value="F:nucleic acid binding"/>
    <property type="evidence" value="ECO:0007669"/>
    <property type="project" value="InterPro"/>
</dbReference>
<reference evidence="14" key="1">
    <citation type="submission" date="2014-01" db="EMBL/GenBank/DDBJ databases">
        <title>The Genome Sequence of Anopheles farauti FAR1 (V2).</title>
        <authorList>
            <consortium name="The Broad Institute Genomics Platform"/>
            <person name="Neafsey D.E."/>
            <person name="Besansky N."/>
            <person name="Howell P."/>
            <person name="Walton C."/>
            <person name="Young S.K."/>
            <person name="Zeng Q."/>
            <person name="Gargeya S."/>
            <person name="Fitzgerald M."/>
            <person name="Haas B."/>
            <person name="Abouelleil A."/>
            <person name="Allen A.W."/>
            <person name="Alvarado L."/>
            <person name="Arachchi H.M."/>
            <person name="Berlin A.M."/>
            <person name="Chapman S.B."/>
            <person name="Gainer-Dewar J."/>
            <person name="Goldberg J."/>
            <person name="Griggs A."/>
            <person name="Gujja S."/>
            <person name="Hansen M."/>
            <person name="Howarth C."/>
            <person name="Imamovic A."/>
            <person name="Ireland A."/>
            <person name="Larimer J."/>
            <person name="McCowan C."/>
            <person name="Murphy C."/>
            <person name="Pearson M."/>
            <person name="Poon T.W."/>
            <person name="Priest M."/>
            <person name="Roberts A."/>
            <person name="Saif S."/>
            <person name="Shea T."/>
            <person name="Sisk P."/>
            <person name="Sykes S."/>
            <person name="Wortman J."/>
            <person name="Nusbaum C."/>
            <person name="Birren B."/>
        </authorList>
    </citation>
    <scope>NUCLEOTIDE SEQUENCE [LARGE SCALE GENOMIC DNA]</scope>
    <source>
        <strain evidence="14">FAR1</strain>
    </source>
</reference>
<evidence type="ECO:0000256" key="1">
    <source>
        <dbReference type="ARBA" id="ARBA00004177"/>
    </source>
</evidence>
<dbReference type="CDD" id="cd03568">
    <property type="entry name" value="VHS_STAM"/>
    <property type="match status" value="1"/>
</dbReference>
<dbReference type="SUPFAM" id="SSF50044">
    <property type="entry name" value="SH3-domain"/>
    <property type="match status" value="1"/>
</dbReference>
<keyword evidence="8" id="KW-0809">Transit peptide</keyword>
<dbReference type="CDD" id="cd11820">
    <property type="entry name" value="SH3_STAM"/>
    <property type="match status" value="1"/>
</dbReference>
<evidence type="ECO:0000256" key="4">
    <source>
        <dbReference type="ARBA" id="ARBA00022443"/>
    </source>
</evidence>
<feature type="region of interest" description="Disordered" evidence="10">
    <location>
        <begin position="557"/>
        <end position="618"/>
    </location>
</feature>
<dbReference type="InterPro" id="IPR001452">
    <property type="entry name" value="SH3_domain"/>
</dbReference>
<keyword evidence="7" id="KW-0653">Protein transport</keyword>
<dbReference type="VEuPathDB" id="VectorBase:AFAF017433"/>
<feature type="region of interest" description="Disordered" evidence="10">
    <location>
        <begin position="280"/>
        <end position="316"/>
    </location>
</feature>
<dbReference type="GO" id="GO:0043328">
    <property type="term" value="P:protein transport to vacuole involved in ubiquitin-dependent protein catabolic process via the multivesicular body sorting pathway"/>
    <property type="evidence" value="ECO:0007669"/>
    <property type="project" value="TreeGrafter"/>
</dbReference>
<dbReference type="InterPro" id="IPR003903">
    <property type="entry name" value="UIM_dom"/>
</dbReference>
<comment type="subcellular location">
    <subcellularLocation>
        <location evidence="1">Endosome</location>
    </subcellularLocation>
</comment>
<keyword evidence="4 9" id="KW-0728">SH3 domain</keyword>
<dbReference type="Proteomes" id="UP000075886">
    <property type="component" value="Unassembled WGS sequence"/>
</dbReference>
<dbReference type="EMBL" id="AXCN02000748">
    <property type="status" value="NOT_ANNOTATED_CDS"/>
    <property type="molecule type" value="Genomic_DNA"/>
</dbReference>
<dbReference type="InterPro" id="IPR002014">
    <property type="entry name" value="VHS_dom"/>
</dbReference>
<sequence>MSLFGPSSSLYADIEKTTSENNTTENWGVILDICDRVNNGSVTPKDCLKCIIKRLNSPNPHVVMKAITLLDACVNNCGKQFHLEVASREFETEFKKLLLKTQPKVTTKLKLTLKRWAEEVFKSDPQLDLIPSLYKKLREEGHDFNDPSATVKRETTLSKDPNVVSSQQEEDDIAKAIELSLKDVKSTQSPKMMSSSAGTTASSLYPSALLSTAPVAEPRKVRALYDFEAAEDNELTFQAGEIIMVLDDSDPNWWKGQNQRGEGLFPSNFVTADLSVEPESLNSNAKSGTKKSVQFSDEAEKDGAGGAQKQSTTPATVEINEEKIDRLLHLIHEADPEDPSQDTEEMLQLEQLVNQMGPMIDAELERVDRKHAQLTQLSSDLVDAINLYHNLMREPDRSGMMAMGGGAAAAAAAGAYGGAFPMPNAMNPMYGMPAMYQSLPGVGMYPMGPSQPPSMAGYTMPAHLRHDMPQMNIGPSISQFPAPAQQQQQQQQQLHYPAQNGPTTSNGIPGSHQVAPITSMAGVNNQQQQPPPPATTVAAPQTMPNMIPMQHGTIPQGFANPTSPPPVGISMPPQPGHFPPTSGAPGTHQPPPQPQQPSFMPQMGGPPPMGGGFGPMGGPPMNMFPPGGAPGGPLSINTNHHHHHPANIPIYQQQRIAASIEGVDKTGISELLTAVPELTKYTPDQWSRTVKLLATEGLEAQKLLSIIGGHPELLVRPSEKIAESLHCWRSCQFGDANMKVLISAHPYFLDFTNHGHLAHRVAFLHSHFETRKNVFRLFLNAPNLLVDEQEEVEAKITFLMQTARHEVLEVVKSCAFSHDLDHLRCRHTFLERLGLFKPRSLKAEKGAPTGNPPLHQITDTSDKRFAVKVAYVTLEEYEVFQELYRRELDHDERYETDDGELDETEPLESETKRNADRKKSR</sequence>
<protein>
    <recommendedName>
        <fullName evidence="15">Signal transducing adapter molecule 1</fullName>
    </recommendedName>
</protein>
<evidence type="ECO:0000256" key="2">
    <source>
        <dbReference type="ARBA" id="ARBA00007692"/>
    </source>
</evidence>
<dbReference type="AlphaFoldDB" id="A0A182QV08"/>
<dbReference type="CDD" id="cd21388">
    <property type="entry name" value="GAT_STAM"/>
    <property type="match status" value="1"/>
</dbReference>
<dbReference type="EnsemblMetazoa" id="AFAF017433-RA">
    <property type="protein sequence ID" value="AFAF017433-PA"/>
    <property type="gene ID" value="AFAF017433"/>
</dbReference>
<dbReference type="InterPro" id="IPR036028">
    <property type="entry name" value="SH3-like_dom_sf"/>
</dbReference>
<evidence type="ECO:0000256" key="10">
    <source>
        <dbReference type="SAM" id="MobiDB-lite"/>
    </source>
</evidence>
<keyword evidence="5" id="KW-0813">Transport</keyword>
<feature type="compositionally biased region" description="Pro residues" evidence="10">
    <location>
        <begin position="562"/>
        <end position="578"/>
    </location>
</feature>
<dbReference type="InterPro" id="IPR003690">
    <property type="entry name" value="MTERF"/>
</dbReference>
<dbReference type="PROSITE" id="PS50179">
    <property type="entry name" value="VHS"/>
    <property type="match status" value="1"/>
</dbReference>
<dbReference type="PROSITE" id="PS50002">
    <property type="entry name" value="SH3"/>
    <property type="match status" value="1"/>
</dbReference>
<dbReference type="FunFam" id="1.25.40.90:FF:000009">
    <property type="entry name" value="Putative signal transducing adapter molecule 1"/>
    <property type="match status" value="1"/>
</dbReference>
<proteinExistence type="inferred from homology"/>
<evidence type="ECO:0000313" key="14">
    <source>
        <dbReference type="Proteomes" id="UP000075886"/>
    </source>
</evidence>
<evidence type="ECO:0008006" key="15">
    <source>
        <dbReference type="Google" id="ProtNLM"/>
    </source>
</evidence>
<dbReference type="Gene3D" id="1.25.40.90">
    <property type="match status" value="1"/>
</dbReference>
<feature type="domain" description="SH3" evidence="11">
    <location>
        <begin position="216"/>
        <end position="275"/>
    </location>
</feature>
<evidence type="ECO:0000259" key="11">
    <source>
        <dbReference type="PROSITE" id="PS50002"/>
    </source>
</evidence>
<dbReference type="PANTHER" id="PTHR45929">
    <property type="entry name" value="JAK PATHWAY SIGNAL TRANSDUCTION ADAPTOR MOLECULE"/>
    <property type="match status" value="1"/>
</dbReference>
<evidence type="ECO:0000256" key="6">
    <source>
        <dbReference type="ARBA" id="ARBA00022753"/>
    </source>
</evidence>
<dbReference type="SUPFAM" id="SSF48464">
    <property type="entry name" value="ENTH/VHS domain"/>
    <property type="match status" value="1"/>
</dbReference>
<organism evidence="13 14">
    <name type="scientific">Anopheles farauti</name>
    <dbReference type="NCBI Taxonomy" id="69004"/>
    <lineage>
        <taxon>Eukaryota</taxon>
        <taxon>Metazoa</taxon>
        <taxon>Ecdysozoa</taxon>
        <taxon>Arthropoda</taxon>
        <taxon>Hexapoda</taxon>
        <taxon>Insecta</taxon>
        <taxon>Pterygota</taxon>
        <taxon>Neoptera</taxon>
        <taxon>Endopterygota</taxon>
        <taxon>Diptera</taxon>
        <taxon>Nematocera</taxon>
        <taxon>Culicoidea</taxon>
        <taxon>Culicidae</taxon>
        <taxon>Anophelinae</taxon>
        <taxon>Anopheles</taxon>
    </lineage>
</organism>
<dbReference type="PROSITE" id="PS50330">
    <property type="entry name" value="UIM"/>
    <property type="match status" value="1"/>
</dbReference>
<dbReference type="Gene3D" id="1.20.5.1940">
    <property type="match status" value="1"/>
</dbReference>
<reference evidence="13" key="2">
    <citation type="submission" date="2020-05" db="UniProtKB">
        <authorList>
            <consortium name="EnsemblMetazoa"/>
        </authorList>
    </citation>
    <scope>IDENTIFICATION</scope>
    <source>
        <strain evidence="13">FAR1</strain>
    </source>
</reference>
<comment type="similarity">
    <text evidence="2">Belongs to the mTERF family.</text>
</comment>
<dbReference type="GO" id="GO:0033565">
    <property type="term" value="C:ESCRT-0 complex"/>
    <property type="evidence" value="ECO:0007669"/>
    <property type="project" value="TreeGrafter"/>
</dbReference>
<dbReference type="PANTHER" id="PTHR45929:SF3">
    <property type="entry name" value="JAK PATHWAY SIGNAL TRANSDUCTION ADAPTOR MOLECULE"/>
    <property type="match status" value="1"/>
</dbReference>
<dbReference type="Gene3D" id="2.30.30.40">
    <property type="entry name" value="SH3 Domains"/>
    <property type="match status" value="1"/>
</dbReference>
<keyword evidence="6" id="KW-0967">Endosome</keyword>
<feature type="domain" description="VHS" evidence="12">
    <location>
        <begin position="17"/>
        <end position="145"/>
    </location>
</feature>
<dbReference type="GO" id="GO:0035091">
    <property type="term" value="F:phosphatidylinositol binding"/>
    <property type="evidence" value="ECO:0007669"/>
    <property type="project" value="InterPro"/>
</dbReference>
<keyword evidence="14" id="KW-1185">Reference proteome</keyword>
<comment type="similarity">
    <text evidence="3">Belongs to the STAM family.</text>
</comment>
<dbReference type="GO" id="GO:0043130">
    <property type="term" value="F:ubiquitin binding"/>
    <property type="evidence" value="ECO:0007669"/>
    <property type="project" value="InterPro"/>
</dbReference>
<dbReference type="InterPro" id="IPR038538">
    <property type="entry name" value="MTERF_sf"/>
</dbReference>
<dbReference type="InterPro" id="IPR050670">
    <property type="entry name" value="STAM"/>
</dbReference>
<name>A0A182QV08_9DIPT</name>
<evidence type="ECO:0000256" key="8">
    <source>
        <dbReference type="ARBA" id="ARBA00022946"/>
    </source>
</evidence>
<feature type="region of interest" description="Disordered" evidence="10">
    <location>
        <begin position="891"/>
        <end position="921"/>
    </location>
</feature>
<dbReference type="SMART" id="SM00288">
    <property type="entry name" value="VHS"/>
    <property type="match status" value="1"/>
</dbReference>
<dbReference type="STRING" id="69004.A0A182QV08"/>
<dbReference type="InterPro" id="IPR008942">
    <property type="entry name" value="ENTH_VHS"/>
</dbReference>
<evidence type="ECO:0000259" key="12">
    <source>
        <dbReference type="PROSITE" id="PS50179"/>
    </source>
</evidence>
<evidence type="ECO:0000256" key="9">
    <source>
        <dbReference type="PROSITE-ProRule" id="PRU00192"/>
    </source>
</evidence>
<dbReference type="SMART" id="SM00326">
    <property type="entry name" value="SH3"/>
    <property type="match status" value="1"/>
</dbReference>
<evidence type="ECO:0000256" key="7">
    <source>
        <dbReference type="ARBA" id="ARBA00022927"/>
    </source>
</evidence>
<dbReference type="Gene3D" id="1.25.70.10">
    <property type="entry name" value="Transcription termination factor 3, mitochondrial"/>
    <property type="match status" value="1"/>
</dbReference>
<dbReference type="Pfam" id="PF00790">
    <property type="entry name" value="VHS"/>
    <property type="match status" value="1"/>
</dbReference>
<evidence type="ECO:0000313" key="13">
    <source>
        <dbReference type="EnsemblMetazoa" id="AFAF017433-PA"/>
    </source>
</evidence>